<dbReference type="NCBIfam" id="TIGR00109">
    <property type="entry name" value="hemH"/>
    <property type="match status" value="1"/>
</dbReference>
<dbReference type="GO" id="GO:0005737">
    <property type="term" value="C:cytoplasm"/>
    <property type="evidence" value="ECO:0007669"/>
    <property type="project" value="UniProtKB-SubCell"/>
</dbReference>
<evidence type="ECO:0000256" key="8">
    <source>
        <dbReference type="RuleBase" id="RU004185"/>
    </source>
</evidence>
<dbReference type="CDD" id="cd03411">
    <property type="entry name" value="Ferrochelatase_N"/>
    <property type="match status" value="1"/>
</dbReference>
<sequence>MNKKAVLLINLGTPDHVDTRSVRRYLRDFLNDPRVIDLPAFVRWPLVNLLIVPFRYKKTTAAYQQIWDGQGSPLLTISRRLQSGLSKALGSGYQVELGMRYGSPSIQLAMNQLKTCDSLTVIPLFPQYSSAATGSAIESLFNSAAGQWNIPEIKIISDFFSQPDFISAVADGISRTLNGKTIDRILFSYHGLPERHVIKSGCASSCDRLNACPPVDSDNRYCYRAQCYATTEAVAHQLRLPRQQYSVAFQSRLGKTPWIKPYTDKVFPELIEKGIRNLAVVSPSFVADCLETLEEINIRGRAQWLALGGKEFTFIPCINDSQIWINALKKMILSA</sequence>
<keyword evidence="10" id="KW-1185">Reference proteome</keyword>
<comment type="function">
    <text evidence="7">Catalyzes the ferrous insertion into protoporphyrin IX.</text>
</comment>
<keyword evidence="7" id="KW-0479">Metal-binding</keyword>
<dbReference type="EMBL" id="LR699119">
    <property type="protein sequence ID" value="VVC75908.1"/>
    <property type="molecule type" value="Genomic_DNA"/>
</dbReference>
<evidence type="ECO:0000256" key="1">
    <source>
        <dbReference type="ARBA" id="ARBA00007718"/>
    </source>
</evidence>
<feature type="binding site" evidence="7">
    <location>
        <position position="190"/>
    </location>
    <ligand>
        <name>Fe(2+)</name>
        <dbReference type="ChEBI" id="CHEBI:29033"/>
    </ligand>
</feature>
<keyword evidence="3 7" id="KW-0350">Heme biosynthesis</keyword>
<evidence type="ECO:0000256" key="2">
    <source>
        <dbReference type="ARBA" id="ARBA00023004"/>
    </source>
</evidence>
<dbReference type="HAMAP" id="MF_00323">
    <property type="entry name" value="Ferrochelatase"/>
    <property type="match status" value="1"/>
</dbReference>
<dbReference type="UniPathway" id="UPA00252">
    <property type="reaction ID" value="UER00325"/>
</dbReference>
<comment type="subcellular location">
    <subcellularLocation>
        <location evidence="7">Cytoplasm</location>
    </subcellularLocation>
</comment>
<dbReference type="AlphaFoldDB" id="A0A5E4PHB9"/>
<dbReference type="GO" id="GO:0046872">
    <property type="term" value="F:metal ion binding"/>
    <property type="evidence" value="ECO:0007669"/>
    <property type="project" value="UniProtKB-KW"/>
</dbReference>
<evidence type="ECO:0000256" key="5">
    <source>
        <dbReference type="ARBA" id="ARBA00023244"/>
    </source>
</evidence>
<dbReference type="PANTHER" id="PTHR11108:SF1">
    <property type="entry name" value="FERROCHELATASE, MITOCHONDRIAL"/>
    <property type="match status" value="1"/>
</dbReference>
<accession>A0A5E4PHB9</accession>
<protein>
    <recommendedName>
        <fullName evidence="7">Ferrochelatase</fullName>
        <ecNumber evidence="7">4.98.1.1</ecNumber>
    </recommendedName>
    <alternativeName>
        <fullName evidence="7">Heme synthase</fullName>
    </alternativeName>
    <alternativeName>
        <fullName evidence="7">Protoheme ferro-lyase</fullName>
    </alternativeName>
</protein>
<dbReference type="CDD" id="cd00419">
    <property type="entry name" value="Ferrochelatase_C"/>
    <property type="match status" value="1"/>
</dbReference>
<dbReference type="Proteomes" id="UP000324194">
    <property type="component" value="Chromosome 1"/>
</dbReference>
<comment type="catalytic activity">
    <reaction evidence="6">
        <text>Fe-coproporphyrin III + 2 H(+) = coproporphyrin III + Fe(2+)</text>
        <dbReference type="Rhea" id="RHEA:49572"/>
        <dbReference type="ChEBI" id="CHEBI:15378"/>
        <dbReference type="ChEBI" id="CHEBI:29033"/>
        <dbReference type="ChEBI" id="CHEBI:68438"/>
        <dbReference type="ChEBI" id="CHEBI:131725"/>
        <dbReference type="EC" id="4.99.1.9"/>
    </reaction>
    <physiologicalReaction direction="right-to-left" evidence="6">
        <dbReference type="Rhea" id="RHEA:49574"/>
    </physiologicalReaction>
</comment>
<dbReference type="SUPFAM" id="SSF53800">
    <property type="entry name" value="Chelatase"/>
    <property type="match status" value="1"/>
</dbReference>
<keyword evidence="5 7" id="KW-0627">Porphyrin biosynthesis</keyword>
<dbReference type="KEGG" id="asip:AQUSIP_12090"/>
<dbReference type="Gene3D" id="3.40.50.1400">
    <property type="match status" value="2"/>
</dbReference>
<keyword evidence="2 7" id="KW-0408">Iron</keyword>
<dbReference type="OrthoDB" id="9809741at2"/>
<dbReference type="InterPro" id="IPR033659">
    <property type="entry name" value="Ferrochelatase_N"/>
</dbReference>
<dbReference type="EC" id="4.98.1.1" evidence="7"/>
<dbReference type="Pfam" id="PF00762">
    <property type="entry name" value="Ferrochelatase"/>
    <property type="match status" value="1"/>
</dbReference>
<name>A0A5E4PHB9_9COXI</name>
<dbReference type="GO" id="GO:0006783">
    <property type="term" value="P:heme biosynthetic process"/>
    <property type="evidence" value="ECO:0007669"/>
    <property type="project" value="UniProtKB-UniRule"/>
</dbReference>
<evidence type="ECO:0000313" key="9">
    <source>
        <dbReference type="EMBL" id="VVC75908.1"/>
    </source>
</evidence>
<evidence type="ECO:0000256" key="7">
    <source>
        <dbReference type="HAMAP-Rule" id="MF_00323"/>
    </source>
</evidence>
<dbReference type="InterPro" id="IPR033644">
    <property type="entry name" value="Ferrochelatase_C"/>
</dbReference>
<feature type="binding site" evidence="7">
    <location>
        <position position="291"/>
    </location>
    <ligand>
        <name>Fe(2+)</name>
        <dbReference type="ChEBI" id="CHEBI:29033"/>
    </ligand>
</feature>
<evidence type="ECO:0000256" key="4">
    <source>
        <dbReference type="ARBA" id="ARBA00023239"/>
    </source>
</evidence>
<dbReference type="RefSeq" id="WP_148339175.1">
    <property type="nucleotide sequence ID" value="NZ_LR699119.1"/>
</dbReference>
<dbReference type="GO" id="GO:0004325">
    <property type="term" value="F:ferrochelatase activity"/>
    <property type="evidence" value="ECO:0007669"/>
    <property type="project" value="UniProtKB-UniRule"/>
</dbReference>
<dbReference type="PANTHER" id="PTHR11108">
    <property type="entry name" value="FERROCHELATASE"/>
    <property type="match status" value="1"/>
</dbReference>
<keyword evidence="4 7" id="KW-0456">Lyase</keyword>
<comment type="catalytic activity">
    <reaction evidence="7">
        <text>heme b + 2 H(+) = protoporphyrin IX + Fe(2+)</text>
        <dbReference type="Rhea" id="RHEA:22584"/>
        <dbReference type="ChEBI" id="CHEBI:15378"/>
        <dbReference type="ChEBI" id="CHEBI:29033"/>
        <dbReference type="ChEBI" id="CHEBI:57306"/>
        <dbReference type="ChEBI" id="CHEBI:60344"/>
        <dbReference type="EC" id="4.98.1.1"/>
    </reaction>
</comment>
<dbReference type="InterPro" id="IPR001015">
    <property type="entry name" value="Ferrochelatase"/>
</dbReference>
<organism evidence="9 10">
    <name type="scientific">Aquicella siphonis</name>
    <dbReference type="NCBI Taxonomy" id="254247"/>
    <lineage>
        <taxon>Bacteria</taxon>
        <taxon>Pseudomonadati</taxon>
        <taxon>Pseudomonadota</taxon>
        <taxon>Gammaproteobacteria</taxon>
        <taxon>Legionellales</taxon>
        <taxon>Coxiellaceae</taxon>
        <taxon>Aquicella</taxon>
    </lineage>
</organism>
<comment type="pathway">
    <text evidence="7">Porphyrin-containing compound metabolism; protoheme biosynthesis; protoheme from protoporphyrin-IX: step 1/1.</text>
</comment>
<evidence type="ECO:0000256" key="3">
    <source>
        <dbReference type="ARBA" id="ARBA00023133"/>
    </source>
</evidence>
<proteinExistence type="inferred from homology"/>
<keyword evidence="7" id="KW-0963">Cytoplasm</keyword>
<gene>
    <name evidence="7 9" type="primary">hemH</name>
    <name evidence="9" type="ORF">AQUSIP_12090</name>
</gene>
<reference evidence="9 10" key="1">
    <citation type="submission" date="2019-08" db="EMBL/GenBank/DDBJ databases">
        <authorList>
            <person name="Guy L."/>
        </authorList>
    </citation>
    <scope>NUCLEOTIDE SEQUENCE [LARGE SCALE GENOMIC DNA]</scope>
    <source>
        <strain evidence="9 10">SGT-108</strain>
    </source>
</reference>
<comment type="similarity">
    <text evidence="1 7 8">Belongs to the ferrochelatase family.</text>
</comment>
<evidence type="ECO:0000313" key="10">
    <source>
        <dbReference type="Proteomes" id="UP000324194"/>
    </source>
</evidence>
<evidence type="ECO:0000256" key="6">
    <source>
        <dbReference type="ARBA" id="ARBA00024536"/>
    </source>
</evidence>